<feature type="chain" id="PRO_5023146815" description="Condensin complex subunit 1 C-terminal domain-containing protein" evidence="1">
    <location>
        <begin position="21"/>
        <end position="43"/>
    </location>
</feature>
<evidence type="ECO:0000313" key="2">
    <source>
        <dbReference type="EMBL" id="TYI41902.1"/>
    </source>
</evidence>
<feature type="signal peptide" evidence="1">
    <location>
        <begin position="1"/>
        <end position="20"/>
    </location>
</feature>
<name>A0A5D2RNE3_GOSTO</name>
<dbReference type="AlphaFoldDB" id="A0A5D2RNE3"/>
<evidence type="ECO:0000256" key="1">
    <source>
        <dbReference type="SAM" id="SignalP"/>
    </source>
</evidence>
<sequence length="43" mass="4708">MAGIRLHVIAPLVLVAMGKCARDPSVYVRKCAAVLFQKYMICA</sequence>
<evidence type="ECO:0000313" key="3">
    <source>
        <dbReference type="Proteomes" id="UP000322667"/>
    </source>
</evidence>
<dbReference type="Proteomes" id="UP000322667">
    <property type="component" value="Chromosome A01"/>
</dbReference>
<evidence type="ECO:0008006" key="4">
    <source>
        <dbReference type="Google" id="ProtNLM"/>
    </source>
</evidence>
<reference evidence="2 3" key="1">
    <citation type="submission" date="2019-07" db="EMBL/GenBank/DDBJ databases">
        <title>WGS assembly of Gossypium tomentosum.</title>
        <authorList>
            <person name="Chen Z.J."/>
            <person name="Sreedasyam A."/>
            <person name="Ando A."/>
            <person name="Song Q."/>
            <person name="De L."/>
            <person name="Hulse-Kemp A."/>
            <person name="Ding M."/>
            <person name="Ye W."/>
            <person name="Kirkbride R."/>
            <person name="Jenkins J."/>
            <person name="Plott C."/>
            <person name="Lovell J."/>
            <person name="Lin Y.-M."/>
            <person name="Vaughn R."/>
            <person name="Liu B."/>
            <person name="Li W."/>
            <person name="Simpson S."/>
            <person name="Scheffler B."/>
            <person name="Saski C."/>
            <person name="Grover C."/>
            <person name="Hu G."/>
            <person name="Conover J."/>
            <person name="Carlson J."/>
            <person name="Shu S."/>
            <person name="Boston L."/>
            <person name="Williams M."/>
            <person name="Peterson D."/>
            <person name="Mcgee K."/>
            <person name="Jones D."/>
            <person name="Wendel J."/>
            <person name="Stelly D."/>
            <person name="Grimwood J."/>
            <person name="Schmutz J."/>
        </authorList>
    </citation>
    <scope>NUCLEOTIDE SEQUENCE [LARGE SCALE GENOMIC DNA]</scope>
    <source>
        <strain evidence="2">7179.01</strain>
    </source>
</reference>
<keyword evidence="1" id="KW-0732">Signal</keyword>
<dbReference type="EMBL" id="CM017610">
    <property type="protein sequence ID" value="TYI41902.1"/>
    <property type="molecule type" value="Genomic_DNA"/>
</dbReference>
<accession>A0A5D2RNE3</accession>
<organism evidence="2 3">
    <name type="scientific">Gossypium tomentosum</name>
    <name type="common">Hawaiian cotton</name>
    <name type="synonym">Gossypium sandvicense</name>
    <dbReference type="NCBI Taxonomy" id="34277"/>
    <lineage>
        <taxon>Eukaryota</taxon>
        <taxon>Viridiplantae</taxon>
        <taxon>Streptophyta</taxon>
        <taxon>Embryophyta</taxon>
        <taxon>Tracheophyta</taxon>
        <taxon>Spermatophyta</taxon>
        <taxon>Magnoliopsida</taxon>
        <taxon>eudicotyledons</taxon>
        <taxon>Gunneridae</taxon>
        <taxon>Pentapetalae</taxon>
        <taxon>rosids</taxon>
        <taxon>malvids</taxon>
        <taxon>Malvales</taxon>
        <taxon>Malvaceae</taxon>
        <taxon>Malvoideae</taxon>
        <taxon>Gossypium</taxon>
    </lineage>
</organism>
<proteinExistence type="predicted"/>
<gene>
    <name evidence="2" type="ORF">ES332_A01G058700v1</name>
</gene>
<protein>
    <recommendedName>
        <fullName evidence="4">Condensin complex subunit 1 C-terminal domain-containing protein</fullName>
    </recommendedName>
</protein>
<keyword evidence="3" id="KW-1185">Reference proteome</keyword>